<accession>A0A1Y5RCB3</accession>
<evidence type="ECO:0000313" key="2">
    <source>
        <dbReference type="EMBL" id="SLN13291.1"/>
    </source>
</evidence>
<protein>
    <submittedName>
        <fullName evidence="2">Uncharacterized protein</fullName>
    </submittedName>
</protein>
<proteinExistence type="predicted"/>
<dbReference type="OrthoDB" id="7916272at2"/>
<dbReference type="EMBL" id="FWFQ01000001">
    <property type="protein sequence ID" value="SLN13291.1"/>
    <property type="molecule type" value="Genomic_DNA"/>
</dbReference>
<reference evidence="2 3" key="1">
    <citation type="submission" date="2017-03" db="EMBL/GenBank/DDBJ databases">
        <authorList>
            <person name="Afonso C.L."/>
            <person name="Miller P.J."/>
            <person name="Scott M.A."/>
            <person name="Spackman E."/>
            <person name="Goraichik I."/>
            <person name="Dimitrov K.M."/>
            <person name="Suarez D.L."/>
            <person name="Swayne D.E."/>
        </authorList>
    </citation>
    <scope>NUCLEOTIDE SEQUENCE [LARGE SCALE GENOMIC DNA]</scope>
    <source>
        <strain evidence="2 3">CECT 7680</strain>
    </source>
</reference>
<name>A0A1Y5RCB3_9RHOB</name>
<dbReference type="RefSeq" id="WP_085866841.1">
    <property type="nucleotide sequence ID" value="NZ_FWFQ01000001.1"/>
</dbReference>
<gene>
    <name evidence="2" type="ORF">PSA7680_00259</name>
</gene>
<evidence type="ECO:0000313" key="3">
    <source>
        <dbReference type="Proteomes" id="UP000193409"/>
    </source>
</evidence>
<feature type="region of interest" description="Disordered" evidence="1">
    <location>
        <begin position="1"/>
        <end position="21"/>
    </location>
</feature>
<dbReference type="AlphaFoldDB" id="A0A1Y5RCB3"/>
<evidence type="ECO:0000256" key="1">
    <source>
        <dbReference type="SAM" id="MobiDB-lite"/>
    </source>
</evidence>
<dbReference type="Proteomes" id="UP000193409">
    <property type="component" value="Unassembled WGS sequence"/>
</dbReference>
<keyword evidence="3" id="KW-1185">Reference proteome</keyword>
<sequence length="87" mass="9030">MPVDLFDDQTAGLESPPTRIFEITPDDGTDLPFVTRALNAATSGEVRITTLGGDTATLYVAAGAVIPIRASRVWATGTVASGLRGLL</sequence>
<organism evidence="2 3">
    <name type="scientific">Pseudoruegeria aquimaris</name>
    <dbReference type="NCBI Taxonomy" id="393663"/>
    <lineage>
        <taxon>Bacteria</taxon>
        <taxon>Pseudomonadati</taxon>
        <taxon>Pseudomonadota</taxon>
        <taxon>Alphaproteobacteria</taxon>
        <taxon>Rhodobacterales</taxon>
        <taxon>Roseobacteraceae</taxon>
        <taxon>Pseudoruegeria</taxon>
    </lineage>
</organism>